<dbReference type="EC" id="4.1.1.23" evidence="9"/>
<feature type="active site" description="For OMPdecase activity" evidence="10">
    <location>
        <position position="66"/>
    </location>
</feature>
<evidence type="ECO:0000313" key="15">
    <source>
        <dbReference type="Proteomes" id="UP000214880"/>
    </source>
</evidence>
<keyword evidence="6 9" id="KW-0456">Lyase</keyword>
<evidence type="ECO:0000256" key="5">
    <source>
        <dbReference type="ARBA" id="ARBA00022975"/>
    </source>
</evidence>
<evidence type="ECO:0000256" key="2">
    <source>
        <dbReference type="ARBA" id="ARBA00004861"/>
    </source>
</evidence>
<feature type="binding site" evidence="9 11">
    <location>
        <position position="186"/>
    </location>
    <ligand>
        <name>substrate</name>
    </ligand>
</feature>
<dbReference type="UniPathway" id="UPA00070">
    <property type="reaction ID" value="UER00120"/>
</dbReference>
<feature type="binding site" evidence="9 11">
    <location>
        <position position="195"/>
    </location>
    <ligand>
        <name>substrate</name>
    </ligand>
</feature>
<reference evidence="14 15" key="1">
    <citation type="submission" date="2016-10" db="EMBL/GenBank/DDBJ databases">
        <authorList>
            <person name="de Groot N.N."/>
        </authorList>
    </citation>
    <scope>NUCLEOTIDE SEQUENCE [LARGE SCALE GENOMIC DNA]</scope>
    <source>
        <strain evidence="14 15">DSM 1736</strain>
    </source>
</reference>
<dbReference type="InterPro" id="IPR001754">
    <property type="entry name" value="OMPdeCOase_dom"/>
</dbReference>
<dbReference type="CDD" id="cd04725">
    <property type="entry name" value="OMP_decarboxylase_like"/>
    <property type="match status" value="1"/>
</dbReference>
<evidence type="ECO:0000256" key="3">
    <source>
        <dbReference type="ARBA" id="ARBA00011738"/>
    </source>
</evidence>
<evidence type="ECO:0000256" key="12">
    <source>
        <dbReference type="RuleBase" id="RU000512"/>
    </source>
</evidence>
<dbReference type="STRING" id="146817.SAMN04488502_11432"/>
<feature type="binding site" evidence="9">
    <location>
        <begin position="61"/>
        <end position="70"/>
    </location>
    <ligand>
        <name>substrate</name>
    </ligand>
</feature>
<gene>
    <name evidence="9" type="primary">pyrF</name>
    <name evidence="14" type="ORF">SAMN04488502_11432</name>
</gene>
<dbReference type="SUPFAM" id="SSF51366">
    <property type="entry name" value="Ribulose-phoshate binding barrel"/>
    <property type="match status" value="1"/>
</dbReference>
<dbReference type="GO" id="GO:0006207">
    <property type="term" value="P:'de novo' pyrimidine nucleobase biosynthetic process"/>
    <property type="evidence" value="ECO:0007669"/>
    <property type="project" value="InterPro"/>
</dbReference>
<dbReference type="InterPro" id="IPR018089">
    <property type="entry name" value="OMPdecase_AS"/>
</dbReference>
<comment type="similarity">
    <text evidence="8 9">Belongs to the OMP decarboxylase family. Type 1 subfamily.</text>
</comment>
<dbReference type="FunFam" id="3.20.20.70:FF:000015">
    <property type="entry name" value="Orotidine 5'-phosphate decarboxylase"/>
    <property type="match status" value="1"/>
</dbReference>
<comment type="pathway">
    <text evidence="2 9 12">Pyrimidine metabolism; UMP biosynthesis via de novo pathway; UMP from orotate: step 2/2.</text>
</comment>
<evidence type="ECO:0000256" key="10">
    <source>
        <dbReference type="PIRSR" id="PIRSR614732-1"/>
    </source>
</evidence>
<comment type="function">
    <text evidence="1 9">Catalyzes the decarboxylation of orotidine 5'-monophosphate (OMP) to uridine 5'-monophosphate (UMP).</text>
</comment>
<sequence>MKPNQRLIVALDFSSMGEVEQLVEHLGGSVNYYKVGMELYFSVGNRVLHYLQQQNKQVFLDLKLHDIPNTVARSLKSLTGLGAAMLNVHAFGGPAMLKAAAEAVAGEAERLRMEKPKLIAVTVLTSMDQTEWSSIGQTAELSGQVVNFARLAQAAGIDGVVASPQEAALIREACGNDFLIVTPGIRPQGSERNDQSRVATPHGALAAGASHLVIGRPVTAAADPRQAAERILAEMEGE</sequence>
<feature type="active site" description="For OMPdecase activity" evidence="10">
    <location>
        <position position="61"/>
    </location>
</feature>
<accession>A0A1G9ZDY4</accession>
<dbReference type="PROSITE" id="PS00156">
    <property type="entry name" value="OMPDECASE"/>
    <property type="match status" value="1"/>
</dbReference>
<dbReference type="OrthoDB" id="9806203at2"/>
<dbReference type="GO" id="GO:0044205">
    <property type="term" value="P:'de novo' UMP biosynthetic process"/>
    <property type="evidence" value="ECO:0007669"/>
    <property type="project" value="UniProtKB-UniRule"/>
</dbReference>
<keyword evidence="4 9" id="KW-0210">Decarboxylase</keyword>
<dbReference type="InterPro" id="IPR013785">
    <property type="entry name" value="Aldolase_TIM"/>
</dbReference>
<evidence type="ECO:0000256" key="1">
    <source>
        <dbReference type="ARBA" id="ARBA00002356"/>
    </source>
</evidence>
<feature type="domain" description="Orotidine 5'-phosphate decarboxylase" evidence="13">
    <location>
        <begin position="6"/>
        <end position="231"/>
    </location>
</feature>
<protein>
    <recommendedName>
        <fullName evidence="9">Orotidine 5'-phosphate decarboxylase</fullName>
        <ecNumber evidence="9">4.1.1.23</ecNumber>
    </recommendedName>
    <alternativeName>
        <fullName evidence="9">OMP decarboxylase</fullName>
        <shortName evidence="9">OMPDCase</shortName>
        <shortName evidence="9">OMPdecase</shortName>
    </alternativeName>
</protein>
<keyword evidence="15" id="KW-1185">Reference proteome</keyword>
<feature type="binding site" evidence="9 11">
    <location>
        <position position="34"/>
    </location>
    <ligand>
        <name>substrate</name>
    </ligand>
</feature>
<dbReference type="Pfam" id="PF00215">
    <property type="entry name" value="OMPdecase"/>
    <property type="match status" value="1"/>
</dbReference>
<evidence type="ECO:0000256" key="11">
    <source>
        <dbReference type="PIRSR" id="PIRSR614732-2"/>
    </source>
</evidence>
<dbReference type="PANTHER" id="PTHR32119:SF2">
    <property type="entry name" value="OROTIDINE 5'-PHOSPHATE DECARBOXYLASE"/>
    <property type="match status" value="1"/>
</dbReference>
<dbReference type="InterPro" id="IPR014732">
    <property type="entry name" value="OMPdecase"/>
</dbReference>
<evidence type="ECO:0000313" key="14">
    <source>
        <dbReference type="EMBL" id="SDN19650.1"/>
    </source>
</evidence>
<dbReference type="GO" id="GO:0004590">
    <property type="term" value="F:orotidine-5'-phosphate decarboxylase activity"/>
    <property type="evidence" value="ECO:0007669"/>
    <property type="project" value="UniProtKB-UniRule"/>
</dbReference>
<organism evidence="14 15">
    <name type="scientific">Dendrosporobacter quercicolus</name>
    <dbReference type="NCBI Taxonomy" id="146817"/>
    <lineage>
        <taxon>Bacteria</taxon>
        <taxon>Bacillati</taxon>
        <taxon>Bacillota</taxon>
        <taxon>Negativicutes</taxon>
        <taxon>Selenomonadales</taxon>
        <taxon>Sporomusaceae</taxon>
        <taxon>Dendrosporobacter</taxon>
    </lineage>
</organism>
<proteinExistence type="inferred from homology"/>
<comment type="catalytic activity">
    <reaction evidence="7 9 12">
        <text>orotidine 5'-phosphate + H(+) = UMP + CO2</text>
        <dbReference type="Rhea" id="RHEA:11596"/>
        <dbReference type="ChEBI" id="CHEBI:15378"/>
        <dbReference type="ChEBI" id="CHEBI:16526"/>
        <dbReference type="ChEBI" id="CHEBI:57538"/>
        <dbReference type="ChEBI" id="CHEBI:57865"/>
        <dbReference type="EC" id="4.1.1.23"/>
    </reaction>
</comment>
<evidence type="ECO:0000256" key="6">
    <source>
        <dbReference type="ARBA" id="ARBA00023239"/>
    </source>
</evidence>
<feature type="active site" description="Proton donor" evidence="9">
    <location>
        <position position="63"/>
    </location>
</feature>
<dbReference type="GO" id="GO:0005829">
    <property type="term" value="C:cytosol"/>
    <property type="evidence" value="ECO:0007669"/>
    <property type="project" value="TreeGrafter"/>
</dbReference>
<dbReference type="Proteomes" id="UP000214880">
    <property type="component" value="Unassembled WGS sequence"/>
</dbReference>
<evidence type="ECO:0000256" key="4">
    <source>
        <dbReference type="ARBA" id="ARBA00022793"/>
    </source>
</evidence>
<keyword evidence="5 9" id="KW-0665">Pyrimidine biosynthesis</keyword>
<dbReference type="InterPro" id="IPR047596">
    <property type="entry name" value="OMPdecase_bac"/>
</dbReference>
<dbReference type="RefSeq" id="WP_092074894.1">
    <property type="nucleotide sequence ID" value="NZ_FNHB01000014.1"/>
</dbReference>
<feature type="binding site" evidence="9 11">
    <location>
        <position position="125"/>
    </location>
    <ligand>
        <name>substrate</name>
    </ligand>
</feature>
<feature type="binding site" evidence="9 11">
    <location>
        <position position="12"/>
    </location>
    <ligand>
        <name>substrate</name>
    </ligand>
</feature>
<evidence type="ECO:0000256" key="7">
    <source>
        <dbReference type="ARBA" id="ARBA00049157"/>
    </source>
</evidence>
<evidence type="ECO:0000259" key="13">
    <source>
        <dbReference type="SMART" id="SM00934"/>
    </source>
</evidence>
<dbReference type="SMART" id="SM00934">
    <property type="entry name" value="OMPdecase"/>
    <property type="match status" value="1"/>
</dbReference>
<evidence type="ECO:0000256" key="9">
    <source>
        <dbReference type="HAMAP-Rule" id="MF_01200"/>
    </source>
</evidence>
<comment type="subunit">
    <text evidence="3 9">Homodimer.</text>
</comment>
<feature type="binding site" evidence="9 11">
    <location>
        <position position="216"/>
    </location>
    <ligand>
        <name>substrate</name>
    </ligand>
</feature>
<dbReference type="HAMAP" id="MF_01200_B">
    <property type="entry name" value="OMPdecase_type1_B"/>
    <property type="match status" value="1"/>
</dbReference>
<evidence type="ECO:0000256" key="8">
    <source>
        <dbReference type="ARBA" id="ARBA00061012"/>
    </source>
</evidence>
<name>A0A1G9ZDY4_9FIRM</name>
<dbReference type="InterPro" id="IPR011060">
    <property type="entry name" value="RibuloseP-bd_barrel"/>
</dbReference>
<feature type="active site" description="For OMPdecase activity" evidence="10">
    <location>
        <position position="63"/>
    </location>
</feature>
<feature type="binding site" evidence="9 11">
    <location>
        <position position="215"/>
    </location>
    <ligand>
        <name>substrate</name>
    </ligand>
</feature>
<dbReference type="AlphaFoldDB" id="A0A1G9ZDY4"/>
<dbReference type="NCBIfam" id="NF001273">
    <property type="entry name" value="PRK00230.1"/>
    <property type="match status" value="1"/>
</dbReference>
<dbReference type="EMBL" id="FNHB01000014">
    <property type="protein sequence ID" value="SDN19650.1"/>
    <property type="molecule type" value="Genomic_DNA"/>
</dbReference>
<dbReference type="Gene3D" id="3.20.20.70">
    <property type="entry name" value="Aldolase class I"/>
    <property type="match status" value="1"/>
</dbReference>
<dbReference type="NCBIfam" id="TIGR01740">
    <property type="entry name" value="pyrF"/>
    <property type="match status" value="1"/>
</dbReference>
<dbReference type="PANTHER" id="PTHR32119">
    <property type="entry name" value="OROTIDINE 5'-PHOSPHATE DECARBOXYLASE"/>
    <property type="match status" value="1"/>
</dbReference>